<organism evidence="1 2">
    <name type="scientific">Thermolongibacillus altinsuensis</name>
    <dbReference type="NCBI Taxonomy" id="575256"/>
    <lineage>
        <taxon>Bacteria</taxon>
        <taxon>Bacillati</taxon>
        <taxon>Bacillota</taxon>
        <taxon>Bacilli</taxon>
        <taxon>Bacillales</taxon>
        <taxon>Anoxybacillaceae</taxon>
        <taxon>Thermolongibacillus</taxon>
    </lineage>
</organism>
<sequence>MSVSLTMIPIVLALRIVMGKNQFEKWVESMERAIPTVFVNESDLVDALIQAGYDAEKYGGLIKTHHLNKKDYFFWEFRQGKWHAIFSKQNSQDIAAQFMDDLERKLKQKIFHRERESAVEQIEEPRVFPTNFRDRSLLVRTLQDFGVNTVQMNNGDIVCTIQNAQLTFRQEGDAPFHVEIANAPRLQEIYYYLSDLDDEYKKYVQSQVYEKLKKKIKEKAFTIENEEVLEDNSIVITLNIQQ</sequence>
<keyword evidence="2" id="KW-1185">Reference proteome</keyword>
<comment type="caution">
    <text evidence="1">The sequence shown here is derived from an EMBL/GenBank/DDBJ whole genome shotgun (WGS) entry which is preliminary data.</text>
</comment>
<evidence type="ECO:0000313" key="1">
    <source>
        <dbReference type="EMBL" id="TCL52782.1"/>
    </source>
</evidence>
<accession>A0A4V2QAK0</accession>
<evidence type="ECO:0000313" key="2">
    <source>
        <dbReference type="Proteomes" id="UP000295658"/>
    </source>
</evidence>
<proteinExistence type="predicted"/>
<gene>
    <name evidence="1" type="ORF">EDD69_102188</name>
</gene>
<dbReference type="AlphaFoldDB" id="A0A4V2QAK0"/>
<dbReference type="RefSeq" id="WP_132947385.1">
    <property type="nucleotide sequence ID" value="NZ_SLUL01000002.1"/>
</dbReference>
<dbReference type="OrthoDB" id="2572148at2"/>
<dbReference type="EMBL" id="SLUL01000002">
    <property type="protein sequence ID" value="TCL52782.1"/>
    <property type="molecule type" value="Genomic_DNA"/>
</dbReference>
<dbReference type="Proteomes" id="UP000295658">
    <property type="component" value="Unassembled WGS sequence"/>
</dbReference>
<reference evidence="1 2" key="1">
    <citation type="submission" date="2019-03" db="EMBL/GenBank/DDBJ databases">
        <title>Genomic Encyclopedia of Type Strains, Phase IV (KMG-IV): sequencing the most valuable type-strain genomes for metagenomic binning, comparative biology and taxonomic classification.</title>
        <authorList>
            <person name="Goeker M."/>
        </authorList>
    </citation>
    <scope>NUCLEOTIDE SEQUENCE [LARGE SCALE GENOMIC DNA]</scope>
    <source>
        <strain evidence="1 2">DSM 24979</strain>
    </source>
</reference>
<protein>
    <submittedName>
        <fullName evidence="1">Uncharacterized protein</fullName>
    </submittedName>
</protein>
<name>A0A4V2QAK0_9BACL</name>